<dbReference type="InterPro" id="IPR056362">
    <property type="entry name" value="AtuA-like_ferredoxin_dom"/>
</dbReference>
<reference evidence="3" key="1">
    <citation type="submission" date="2023-02" db="EMBL/GenBank/DDBJ databases">
        <title>Tahibacter soli sp. nov. isolated from soil.</title>
        <authorList>
            <person name="Baek J.H."/>
            <person name="Lee J.K."/>
            <person name="Choi D.G."/>
            <person name="Jeon C.O."/>
        </authorList>
    </citation>
    <scope>NUCLEOTIDE SEQUENCE</scope>
    <source>
        <strain evidence="3">BL</strain>
    </source>
</reference>
<protein>
    <submittedName>
        <fullName evidence="3">DUF1446 domain-containing protein</fullName>
    </submittedName>
</protein>
<proteinExistence type="predicted"/>
<name>A0A9X4BIZ5_9GAMM</name>
<organism evidence="3 4">
    <name type="scientific">Tahibacter soli</name>
    <dbReference type="NCBI Taxonomy" id="2983605"/>
    <lineage>
        <taxon>Bacteria</taxon>
        <taxon>Pseudomonadati</taxon>
        <taxon>Pseudomonadota</taxon>
        <taxon>Gammaproteobacteria</taxon>
        <taxon>Lysobacterales</taxon>
        <taxon>Rhodanobacteraceae</taxon>
        <taxon>Tahibacter</taxon>
    </lineage>
</organism>
<dbReference type="AlphaFoldDB" id="A0A9X4BIZ5"/>
<dbReference type="PANTHER" id="PTHR47708:SF2">
    <property type="entry name" value="SI:CH73-132F6.5"/>
    <property type="match status" value="1"/>
</dbReference>
<dbReference type="PANTHER" id="PTHR47708">
    <property type="match status" value="1"/>
</dbReference>
<dbReference type="Pfam" id="PF07287">
    <property type="entry name" value="AtuA"/>
    <property type="match status" value="1"/>
</dbReference>
<dbReference type="Proteomes" id="UP001139971">
    <property type="component" value="Unassembled WGS sequence"/>
</dbReference>
<accession>A0A9X4BIZ5</accession>
<gene>
    <name evidence="3" type="ORF">OD750_018530</name>
</gene>
<evidence type="ECO:0000259" key="2">
    <source>
        <dbReference type="Pfam" id="PF23544"/>
    </source>
</evidence>
<feature type="domain" description="Acyclic terpene utilisation N-terminal" evidence="1">
    <location>
        <begin position="7"/>
        <end position="446"/>
    </location>
</feature>
<dbReference type="EMBL" id="JAOVZO020000018">
    <property type="protein sequence ID" value="MDC8014546.1"/>
    <property type="molecule type" value="Genomic_DNA"/>
</dbReference>
<dbReference type="InterPro" id="IPR010839">
    <property type="entry name" value="AtuA_N"/>
</dbReference>
<evidence type="ECO:0000313" key="3">
    <source>
        <dbReference type="EMBL" id="MDC8014546.1"/>
    </source>
</evidence>
<feature type="domain" description="AtuA-like ferredoxin-fold" evidence="2">
    <location>
        <begin position="487"/>
        <end position="585"/>
    </location>
</feature>
<keyword evidence="4" id="KW-1185">Reference proteome</keyword>
<comment type="caution">
    <text evidence="3">The sequence shown here is derived from an EMBL/GenBank/DDBJ whole genome shotgun (WGS) entry which is preliminary data.</text>
</comment>
<dbReference type="Pfam" id="PF23544">
    <property type="entry name" value="AtuA_ferredoxin"/>
    <property type="match status" value="1"/>
</dbReference>
<sequence>MNDGKIVRIGGASGFWGDSAVAAPQLVRSGRIDYLVFDYLAETTMAILAGARAKAPELGYATDFVDVAMRAVLADVVARGIKVVSNAGGVHPRACAAALAALARELGVEVRVAVVEGDDVSAQLPALRAAGRRDLFSGEALPERVLSANAYLGALPIARALSAGADVVITGRCVDSAVTLGPLIHEFGWNLDDYDRLAGGSLAGHIIECGCQATGGLFTDWESVPDWPAIGYPIVECAADGSFVVTKPPGTGGLIARAAVAEQLVYEIGDPGAYVLPDVVCDFRDVRIDAIDADRVRVSGARGLPPPPTYKVSATAPDGWRCAGTLVVIGIDAAAKARRTGEAILARVRALFAQAGIDDFRATHIEVLGAEAMYGANARGASREVMLRVVADHARRDALERFAREIAPAVTSWAPGTTSPAGGRPSVTPVIRQFAFALEKNAVVPSFEFDGERNGVAVPPGGERGVARPLASEPPAFDDAGEATVEVPLVRLAWARSGDKGDLSNIGVIARRSEWMGLIWREVTPAKVKAYFAHLVRGDVERWYLPGIAAMNLVLHGALDGGGPASHRMDPLGKAMGQMLLDMPVAVPRSIADAL</sequence>
<dbReference type="RefSeq" id="WP_263542237.1">
    <property type="nucleotide sequence ID" value="NZ_JAOVZO020000018.1"/>
</dbReference>
<evidence type="ECO:0000259" key="1">
    <source>
        <dbReference type="Pfam" id="PF07287"/>
    </source>
</evidence>
<evidence type="ECO:0000313" key="4">
    <source>
        <dbReference type="Proteomes" id="UP001139971"/>
    </source>
</evidence>